<proteinExistence type="predicted"/>
<dbReference type="EMBL" id="FRAP01000002">
    <property type="protein sequence ID" value="SHK02312.1"/>
    <property type="molecule type" value="Genomic_DNA"/>
</dbReference>
<dbReference type="GO" id="GO:0008270">
    <property type="term" value="F:zinc ion binding"/>
    <property type="evidence" value="ECO:0007669"/>
    <property type="project" value="InterPro"/>
</dbReference>
<gene>
    <name evidence="2" type="ORF">SAMN05443637_10217</name>
</gene>
<protein>
    <submittedName>
        <fullName evidence="2">Zinc carboxypeptidase</fullName>
    </submittedName>
</protein>
<dbReference type="AlphaFoldDB" id="A0A1M6P357"/>
<dbReference type="RefSeq" id="WP_073455185.1">
    <property type="nucleotide sequence ID" value="NZ_FRAP01000002.1"/>
</dbReference>
<dbReference type="GO" id="GO:0006508">
    <property type="term" value="P:proteolysis"/>
    <property type="evidence" value="ECO:0007669"/>
    <property type="project" value="InterPro"/>
</dbReference>
<dbReference type="Gene3D" id="3.40.630.10">
    <property type="entry name" value="Zn peptidases"/>
    <property type="match status" value="1"/>
</dbReference>
<dbReference type="SUPFAM" id="SSF53187">
    <property type="entry name" value="Zn-dependent exopeptidases"/>
    <property type="match status" value="1"/>
</dbReference>
<evidence type="ECO:0000259" key="1">
    <source>
        <dbReference type="Pfam" id="PF00246"/>
    </source>
</evidence>
<dbReference type="OrthoDB" id="4499135at2"/>
<dbReference type="STRING" id="1848.SAMN05443637_10217"/>
<keyword evidence="2" id="KW-0378">Hydrolase</keyword>
<accession>A0A1M6P357</accession>
<dbReference type="GO" id="GO:0004181">
    <property type="term" value="F:metallocarboxypeptidase activity"/>
    <property type="evidence" value="ECO:0007669"/>
    <property type="project" value="InterPro"/>
</dbReference>
<sequence>MSSDLRAALAHIPALDRFPTVDEMQAELDRLAQRYPDLVRVRRIGTSRLGEPIRMATVGDGECDALVFGGPHANEPVGFLAVRELAWLLCAEDRLRERLGFRWHLVPCVDPDAARLNESWYVRPDGRERYLRGFYRPATAEQVEWTFPHLREPGYFDRMLPETVALARVIDEVRPEVQCALHNSEYGGVFHYTTSDDPELADRLAEAADWAGLPLHNAVFQAPTGAIRPGVLRMPTAAELASAAGAAVAVTGASSGEYARRHGTVTVVTETPLWPDPRAASTGASGRSYADVVADSLHILDLSIHHLGHVLALADDDLRLDTPFRRSLSDMRRTADAVIAGWGVIAEASASRRPASVAEESSFEGLPHTLRLRAVATALRMLDAETACGNVRDGIRRARAEAEQLFHAWLRDAEVVLPDKPVDVRPAVVAQVATILAAAEHVGRRSAPPPVVIATAPARQTRLVKAAS</sequence>
<keyword evidence="2" id="KW-0645">Protease</keyword>
<organism evidence="2 3">
    <name type="scientific">Pseudonocardia thermophila</name>
    <dbReference type="NCBI Taxonomy" id="1848"/>
    <lineage>
        <taxon>Bacteria</taxon>
        <taxon>Bacillati</taxon>
        <taxon>Actinomycetota</taxon>
        <taxon>Actinomycetes</taxon>
        <taxon>Pseudonocardiales</taxon>
        <taxon>Pseudonocardiaceae</taxon>
        <taxon>Pseudonocardia</taxon>
    </lineage>
</organism>
<evidence type="ECO:0000313" key="2">
    <source>
        <dbReference type="EMBL" id="SHK02312.1"/>
    </source>
</evidence>
<dbReference type="Pfam" id="PF00246">
    <property type="entry name" value="Peptidase_M14"/>
    <property type="match status" value="1"/>
</dbReference>
<keyword evidence="3" id="KW-1185">Reference proteome</keyword>
<keyword evidence="2" id="KW-0121">Carboxypeptidase</keyword>
<evidence type="ECO:0000313" key="3">
    <source>
        <dbReference type="Proteomes" id="UP000184363"/>
    </source>
</evidence>
<reference evidence="2 3" key="1">
    <citation type="submission" date="2016-11" db="EMBL/GenBank/DDBJ databases">
        <authorList>
            <person name="Jaros S."/>
            <person name="Januszkiewicz K."/>
            <person name="Wedrychowicz H."/>
        </authorList>
    </citation>
    <scope>NUCLEOTIDE SEQUENCE [LARGE SCALE GENOMIC DNA]</scope>
    <source>
        <strain evidence="2 3">DSM 43832</strain>
    </source>
</reference>
<feature type="domain" description="Peptidase M14" evidence="1">
    <location>
        <begin position="25"/>
        <end position="112"/>
    </location>
</feature>
<dbReference type="InterPro" id="IPR000834">
    <property type="entry name" value="Peptidase_M14"/>
</dbReference>
<name>A0A1M6P357_PSETH</name>
<dbReference type="Proteomes" id="UP000184363">
    <property type="component" value="Unassembled WGS sequence"/>
</dbReference>